<feature type="transmembrane region" description="Helical" evidence="2">
    <location>
        <begin position="123"/>
        <end position="141"/>
    </location>
</feature>
<keyword evidence="2" id="KW-0472">Membrane</keyword>
<evidence type="ECO:0000313" key="5">
    <source>
        <dbReference type="EMBL" id="WVW83873.1"/>
    </source>
</evidence>
<dbReference type="PANTHER" id="PTHR40465">
    <property type="entry name" value="CHROMOSOME 1, WHOLE GENOME SHOTGUN SEQUENCE"/>
    <property type="match status" value="1"/>
</dbReference>
<reference evidence="4" key="3">
    <citation type="submission" date="2014-01" db="EMBL/GenBank/DDBJ databases">
        <title>Evolution of pathogenesis and genome organization in the Tremellales.</title>
        <authorList>
            <person name="Cuomo C."/>
            <person name="Litvintseva A."/>
            <person name="Heitman J."/>
            <person name="Chen Y."/>
            <person name="Sun S."/>
            <person name="Springer D."/>
            <person name="Dromer F."/>
            <person name="Young S."/>
            <person name="Zeng Q."/>
            <person name="Chapman S."/>
            <person name="Gujja S."/>
            <person name="Saif S."/>
            <person name="Birren B."/>
        </authorList>
    </citation>
    <scope>NUCLEOTIDE SEQUENCE</scope>
    <source>
        <strain evidence="4">CBS 10118</strain>
    </source>
</reference>
<feature type="transmembrane region" description="Helical" evidence="2">
    <location>
        <begin position="261"/>
        <end position="281"/>
    </location>
</feature>
<feature type="transmembrane region" description="Helical" evidence="2">
    <location>
        <begin position="83"/>
        <end position="103"/>
    </location>
</feature>
<organism evidence="4">
    <name type="scientific">Kwoniella bestiolae CBS 10118</name>
    <dbReference type="NCBI Taxonomy" id="1296100"/>
    <lineage>
        <taxon>Eukaryota</taxon>
        <taxon>Fungi</taxon>
        <taxon>Dikarya</taxon>
        <taxon>Basidiomycota</taxon>
        <taxon>Agaricomycotina</taxon>
        <taxon>Tremellomycetes</taxon>
        <taxon>Tremellales</taxon>
        <taxon>Cryptococcaceae</taxon>
        <taxon>Kwoniella</taxon>
    </lineage>
</organism>
<keyword evidence="6" id="KW-1185">Reference proteome</keyword>
<evidence type="ECO:0000313" key="6">
    <source>
        <dbReference type="Proteomes" id="UP000092730"/>
    </source>
</evidence>
<keyword evidence="2" id="KW-0812">Transmembrane</keyword>
<proteinExistence type="predicted"/>
<evidence type="ECO:0000256" key="1">
    <source>
        <dbReference type="SAM" id="MobiDB-lite"/>
    </source>
</evidence>
<accession>A0A1B9G2F7</accession>
<feature type="region of interest" description="Disordered" evidence="1">
    <location>
        <begin position="1"/>
        <end position="38"/>
    </location>
</feature>
<keyword evidence="2" id="KW-1133">Transmembrane helix</keyword>
<sequence>MSSPPSGSSPQGMPPPPSGGGGPPPGGSPPSGSPQGGTPMASEVVPLILGFAFDAIMMGIVIQQFLFWNTWARSTERRWIKVIIYWISAISLAVTIYSIWWMIHLVDNGLSSSGGSSIEAEYFANYFIFGVAVAFVAQCFFAERAYRINKRGIILLILVTPLILTSAAGAFGLSVVTRPNHQLSTNSIDIFFYLWTLCGVVADLILLLSIAYGLKTQKTGWTNTDSLVNRLIRLSFETQLPGTMIAIALFIQFIVNRGSPWHYFFTVIQPKVYTVGILAVLNARLSLRQHIQSSAGSQGKSKENSYKSSDAMHQATVDVSSKGADKWSSSDPTDKYSSVRDLNAPEEMELEDRSRAHYLEEDRSGIEDLEYTRAA</sequence>
<dbReference type="PANTHER" id="PTHR40465:SF1">
    <property type="entry name" value="DUF6534 DOMAIN-CONTAINING PROTEIN"/>
    <property type="match status" value="1"/>
</dbReference>
<feature type="transmembrane region" description="Helical" evidence="2">
    <location>
        <begin position="153"/>
        <end position="172"/>
    </location>
</feature>
<dbReference type="InterPro" id="IPR045339">
    <property type="entry name" value="DUF6534"/>
</dbReference>
<evidence type="ECO:0000256" key="2">
    <source>
        <dbReference type="SAM" id="Phobius"/>
    </source>
</evidence>
<dbReference type="OrthoDB" id="2562493at2759"/>
<dbReference type="RefSeq" id="XP_019046277.1">
    <property type="nucleotide sequence ID" value="XM_019191647.1"/>
</dbReference>
<dbReference type="Pfam" id="PF20152">
    <property type="entry name" value="DUF6534"/>
    <property type="match status" value="1"/>
</dbReference>
<dbReference type="Proteomes" id="UP000092730">
    <property type="component" value="Chromosome 4"/>
</dbReference>
<feature type="domain" description="DUF6534" evidence="3">
    <location>
        <begin position="200"/>
        <end position="284"/>
    </location>
</feature>
<dbReference type="STRING" id="1296100.A0A1B9G2F7"/>
<feature type="transmembrane region" description="Helical" evidence="2">
    <location>
        <begin position="234"/>
        <end position="255"/>
    </location>
</feature>
<feature type="compositionally biased region" description="Basic and acidic residues" evidence="1">
    <location>
        <begin position="351"/>
        <end position="366"/>
    </location>
</feature>
<reference evidence="5" key="4">
    <citation type="submission" date="2024-02" db="EMBL/GenBank/DDBJ databases">
        <title>Comparative genomics of Cryptococcus and Kwoniella reveals pathogenesis evolution and contrasting modes of karyotype evolution via chromosome fusion or intercentromeric recombination.</title>
        <authorList>
            <person name="Coelho M.A."/>
            <person name="David-Palma M."/>
            <person name="Shea T."/>
            <person name="Bowers K."/>
            <person name="McGinley-Smith S."/>
            <person name="Mohammad A.W."/>
            <person name="Gnirke A."/>
            <person name="Yurkov A.M."/>
            <person name="Nowrousian M."/>
            <person name="Sun S."/>
            <person name="Cuomo C.A."/>
            <person name="Heitman J."/>
        </authorList>
    </citation>
    <scope>NUCLEOTIDE SEQUENCE</scope>
    <source>
        <strain evidence="5">CBS 10118</strain>
    </source>
</reference>
<evidence type="ECO:0000313" key="4">
    <source>
        <dbReference type="EMBL" id="OCF25207.1"/>
    </source>
</evidence>
<reference evidence="5" key="2">
    <citation type="submission" date="2013-07" db="EMBL/GenBank/DDBJ databases">
        <authorList>
            <consortium name="The Broad Institute Genome Sequencing Platform"/>
            <person name="Cuomo C."/>
            <person name="Litvintseva A."/>
            <person name="Chen Y."/>
            <person name="Heitman J."/>
            <person name="Sun S."/>
            <person name="Springer D."/>
            <person name="Dromer F."/>
            <person name="Young S.K."/>
            <person name="Zeng Q."/>
            <person name="Gargeya S."/>
            <person name="Fitzgerald M."/>
            <person name="Abouelleil A."/>
            <person name="Alvarado L."/>
            <person name="Berlin A.M."/>
            <person name="Chapman S.B."/>
            <person name="Dewar J."/>
            <person name="Goldberg J."/>
            <person name="Griggs A."/>
            <person name="Gujja S."/>
            <person name="Hansen M."/>
            <person name="Howarth C."/>
            <person name="Imamovic A."/>
            <person name="Larimer J."/>
            <person name="McCowan C."/>
            <person name="Murphy C."/>
            <person name="Pearson M."/>
            <person name="Priest M."/>
            <person name="Roberts A."/>
            <person name="Saif S."/>
            <person name="Shea T."/>
            <person name="Sykes S."/>
            <person name="Wortman J."/>
            <person name="Nusbaum C."/>
            <person name="Birren B."/>
        </authorList>
    </citation>
    <scope>NUCLEOTIDE SEQUENCE</scope>
    <source>
        <strain evidence="5">CBS 10118</strain>
    </source>
</reference>
<name>A0A1B9G2F7_9TREE</name>
<feature type="transmembrane region" description="Helical" evidence="2">
    <location>
        <begin position="47"/>
        <end position="71"/>
    </location>
</feature>
<feature type="compositionally biased region" description="Pro residues" evidence="1">
    <location>
        <begin position="12"/>
        <end position="32"/>
    </location>
</feature>
<dbReference type="AlphaFoldDB" id="A0A1B9G2F7"/>
<dbReference type="VEuPathDB" id="FungiDB:I302_05020"/>
<protein>
    <recommendedName>
        <fullName evidence="3">DUF6534 domain-containing protein</fullName>
    </recommendedName>
</protein>
<dbReference type="KEGG" id="kbi:30209419"/>
<dbReference type="EMBL" id="KI894021">
    <property type="protein sequence ID" value="OCF25207.1"/>
    <property type="molecule type" value="Genomic_DNA"/>
</dbReference>
<feature type="region of interest" description="Disordered" evidence="1">
    <location>
        <begin position="294"/>
        <end position="375"/>
    </location>
</feature>
<dbReference type="GeneID" id="30209419"/>
<feature type="transmembrane region" description="Helical" evidence="2">
    <location>
        <begin position="192"/>
        <end position="214"/>
    </location>
</feature>
<gene>
    <name evidence="4" type="ORF">I302_05020</name>
    <name evidence="5" type="ORF">I302_105895</name>
</gene>
<evidence type="ECO:0000259" key="3">
    <source>
        <dbReference type="Pfam" id="PF20152"/>
    </source>
</evidence>
<feature type="compositionally biased region" description="Low complexity" evidence="1">
    <location>
        <begin position="1"/>
        <end position="11"/>
    </location>
</feature>
<reference evidence="4" key="1">
    <citation type="submission" date="2013-07" db="EMBL/GenBank/DDBJ databases">
        <title>The Genome Sequence of Cryptococcus bestiolae CBS10118.</title>
        <authorList>
            <consortium name="The Broad Institute Genome Sequencing Platform"/>
            <person name="Cuomo C."/>
            <person name="Litvintseva A."/>
            <person name="Chen Y."/>
            <person name="Heitman J."/>
            <person name="Sun S."/>
            <person name="Springer D."/>
            <person name="Dromer F."/>
            <person name="Young S.K."/>
            <person name="Zeng Q."/>
            <person name="Gargeya S."/>
            <person name="Fitzgerald M."/>
            <person name="Abouelleil A."/>
            <person name="Alvarado L."/>
            <person name="Berlin A.M."/>
            <person name="Chapman S.B."/>
            <person name="Dewar J."/>
            <person name="Goldberg J."/>
            <person name="Griggs A."/>
            <person name="Gujja S."/>
            <person name="Hansen M."/>
            <person name="Howarth C."/>
            <person name="Imamovic A."/>
            <person name="Larimer J."/>
            <person name="McCowan C."/>
            <person name="Murphy C."/>
            <person name="Pearson M."/>
            <person name="Priest M."/>
            <person name="Roberts A."/>
            <person name="Saif S."/>
            <person name="Shea T."/>
            <person name="Sykes S."/>
            <person name="Wortman J."/>
            <person name="Nusbaum C."/>
            <person name="Birren B."/>
        </authorList>
    </citation>
    <scope>NUCLEOTIDE SEQUENCE [LARGE SCALE GENOMIC DNA]</scope>
    <source>
        <strain evidence="4">CBS 10118</strain>
    </source>
</reference>
<dbReference type="EMBL" id="CP144544">
    <property type="protein sequence ID" value="WVW83873.1"/>
    <property type="molecule type" value="Genomic_DNA"/>
</dbReference>